<dbReference type="Gene3D" id="3.90.1200.10">
    <property type="match status" value="1"/>
</dbReference>
<dbReference type="InterPro" id="IPR002575">
    <property type="entry name" value="Aminoglycoside_PTrfase"/>
</dbReference>
<dbReference type="EMBL" id="RYZI01000092">
    <property type="protein sequence ID" value="RWA11044.1"/>
    <property type="molecule type" value="Genomic_DNA"/>
</dbReference>
<dbReference type="InterPro" id="IPR011009">
    <property type="entry name" value="Kinase-like_dom_sf"/>
</dbReference>
<protein>
    <recommendedName>
        <fullName evidence="1">Aminoglycoside phosphotransferase domain-containing protein</fullName>
    </recommendedName>
</protein>
<dbReference type="SUPFAM" id="SSF56112">
    <property type="entry name" value="Protein kinase-like (PK-like)"/>
    <property type="match status" value="1"/>
</dbReference>
<dbReference type="InterPro" id="IPR051678">
    <property type="entry name" value="AGP_Transferase"/>
</dbReference>
<proteinExistence type="predicted"/>
<gene>
    <name evidence="2" type="ORF">EKO27_g4055</name>
</gene>
<dbReference type="STRING" id="363999.A0A439D9G9"/>
<feature type="domain" description="Aminoglycoside phosphotransferase" evidence="1">
    <location>
        <begin position="65"/>
        <end position="248"/>
    </location>
</feature>
<dbReference type="Pfam" id="PF01636">
    <property type="entry name" value="APH"/>
    <property type="match status" value="1"/>
</dbReference>
<name>A0A439D9G9_9PEZI</name>
<dbReference type="AlphaFoldDB" id="A0A439D9G9"/>
<comment type="caution">
    <text evidence="2">The sequence shown here is derived from an EMBL/GenBank/DDBJ whole genome shotgun (WGS) entry which is preliminary data.</text>
</comment>
<evidence type="ECO:0000313" key="3">
    <source>
        <dbReference type="Proteomes" id="UP000286045"/>
    </source>
</evidence>
<keyword evidence="3" id="KW-1185">Reference proteome</keyword>
<sequence>MTTYTYAKIPYFAPTPDILPTYDEIVARAKESPDWTPGRAVVKIGNYFIAKYGKKINFIEGRNMLLVQEHTTIRIPNVYAMYKHEPSGDNVIIMEYVPGEILQDVYEKLDADKKASVGAQLREQLRELREIPSPRCYGLPAPYGQQENPPYLAHSWIFKKRAGPFDTAAEFLDAYFRAQFSEVSEVGRSEIAYMKSQFMELSKKNDASVFTHADLQPKNIILRKDGFICIIDWESASFCPAYFEFFMHETYRMVSAGLYKVMDNGHFLEYGQMVELIKMVWDTYTTLNYLENS</sequence>
<dbReference type="PANTHER" id="PTHR21310:SF48">
    <property type="entry name" value="AMINOGLYCOSIDE PHOSPHOTRANSFERASE DOMAIN-CONTAINING PROTEIN"/>
    <property type="match status" value="1"/>
</dbReference>
<evidence type="ECO:0000259" key="1">
    <source>
        <dbReference type="Pfam" id="PF01636"/>
    </source>
</evidence>
<organism evidence="2 3">
    <name type="scientific">Xylaria grammica</name>
    <dbReference type="NCBI Taxonomy" id="363999"/>
    <lineage>
        <taxon>Eukaryota</taxon>
        <taxon>Fungi</taxon>
        <taxon>Dikarya</taxon>
        <taxon>Ascomycota</taxon>
        <taxon>Pezizomycotina</taxon>
        <taxon>Sordariomycetes</taxon>
        <taxon>Xylariomycetidae</taxon>
        <taxon>Xylariales</taxon>
        <taxon>Xylariaceae</taxon>
        <taxon>Xylaria</taxon>
    </lineage>
</organism>
<dbReference type="Proteomes" id="UP000286045">
    <property type="component" value="Unassembled WGS sequence"/>
</dbReference>
<reference evidence="2 3" key="1">
    <citation type="submission" date="2018-12" db="EMBL/GenBank/DDBJ databases">
        <title>Draft genome sequence of Xylaria grammica IHI A82.</title>
        <authorList>
            <person name="Buettner E."/>
            <person name="Kellner H."/>
        </authorList>
    </citation>
    <scope>NUCLEOTIDE SEQUENCE [LARGE SCALE GENOMIC DNA]</scope>
    <source>
        <strain evidence="2 3">IHI A82</strain>
    </source>
</reference>
<dbReference type="CDD" id="cd05120">
    <property type="entry name" value="APH_ChoK_like"/>
    <property type="match status" value="1"/>
</dbReference>
<accession>A0A439D9G9</accession>
<dbReference type="PANTHER" id="PTHR21310">
    <property type="entry name" value="AMINOGLYCOSIDE PHOSPHOTRANSFERASE-RELATED-RELATED"/>
    <property type="match status" value="1"/>
</dbReference>
<evidence type="ECO:0000313" key="2">
    <source>
        <dbReference type="EMBL" id="RWA11044.1"/>
    </source>
</evidence>